<evidence type="ECO:0000313" key="2">
    <source>
        <dbReference type="Proteomes" id="UP000837857"/>
    </source>
</evidence>
<reference evidence="1" key="1">
    <citation type="submission" date="2022-03" db="EMBL/GenBank/DDBJ databases">
        <authorList>
            <person name="Martin H S."/>
        </authorList>
    </citation>
    <scope>NUCLEOTIDE SEQUENCE</scope>
</reference>
<evidence type="ECO:0000313" key="1">
    <source>
        <dbReference type="EMBL" id="CAH2062032.1"/>
    </source>
</evidence>
<dbReference type="Proteomes" id="UP000837857">
    <property type="component" value="Chromosome 28"/>
</dbReference>
<organism evidence="1 2">
    <name type="scientific">Iphiclides podalirius</name>
    <name type="common">scarce swallowtail</name>
    <dbReference type="NCBI Taxonomy" id="110791"/>
    <lineage>
        <taxon>Eukaryota</taxon>
        <taxon>Metazoa</taxon>
        <taxon>Ecdysozoa</taxon>
        <taxon>Arthropoda</taxon>
        <taxon>Hexapoda</taxon>
        <taxon>Insecta</taxon>
        <taxon>Pterygota</taxon>
        <taxon>Neoptera</taxon>
        <taxon>Endopterygota</taxon>
        <taxon>Lepidoptera</taxon>
        <taxon>Glossata</taxon>
        <taxon>Ditrysia</taxon>
        <taxon>Papilionoidea</taxon>
        <taxon>Papilionidae</taxon>
        <taxon>Papilioninae</taxon>
        <taxon>Iphiclides</taxon>
    </lineage>
</organism>
<name>A0ABN8IR79_9NEOP</name>
<proteinExistence type="predicted"/>
<keyword evidence="2" id="KW-1185">Reference proteome</keyword>
<accession>A0ABN8IR79</accession>
<protein>
    <submittedName>
        <fullName evidence="1">Uncharacterized protein</fullName>
    </submittedName>
</protein>
<dbReference type="EMBL" id="OW152840">
    <property type="protein sequence ID" value="CAH2062032.1"/>
    <property type="molecule type" value="Genomic_DNA"/>
</dbReference>
<feature type="non-terminal residue" evidence="1">
    <location>
        <position position="80"/>
    </location>
</feature>
<sequence>MTGYARLLLLCSPRAWDYHKSESENNPINKFPGSNKSLETSVKVIRAINAIHCIDVDTWLDRDAQLAPPCGRVAEHPSFA</sequence>
<gene>
    <name evidence="1" type="ORF">IPOD504_LOCUS11650</name>
</gene>